<dbReference type="CDD" id="cd18432">
    <property type="entry name" value="BRCT_PAXIP1_rpt6_like"/>
    <property type="match status" value="1"/>
</dbReference>
<feature type="compositionally biased region" description="Polar residues" evidence="4">
    <location>
        <begin position="894"/>
        <end position="907"/>
    </location>
</feature>
<evidence type="ECO:0000256" key="3">
    <source>
        <dbReference type="ARBA" id="ARBA00023242"/>
    </source>
</evidence>
<feature type="compositionally biased region" description="Polar residues" evidence="4">
    <location>
        <begin position="700"/>
        <end position="715"/>
    </location>
</feature>
<feature type="region of interest" description="Disordered" evidence="4">
    <location>
        <begin position="114"/>
        <end position="133"/>
    </location>
</feature>
<dbReference type="EMBL" id="CP144754">
    <property type="protein sequence ID" value="WVZ96259.1"/>
    <property type="molecule type" value="Genomic_DNA"/>
</dbReference>
<evidence type="ECO:0000259" key="5">
    <source>
        <dbReference type="PROSITE" id="PS50172"/>
    </source>
</evidence>
<dbReference type="PANTHER" id="PTHR23196:SF1">
    <property type="entry name" value="PAX-INTERACTING PROTEIN 1"/>
    <property type="match status" value="1"/>
</dbReference>
<gene>
    <name evidence="6" type="ORF">U9M48_041918</name>
</gene>
<feature type="compositionally biased region" description="Acidic residues" evidence="4">
    <location>
        <begin position="27"/>
        <end position="60"/>
    </location>
</feature>
<dbReference type="GO" id="GO:0005634">
    <property type="term" value="C:nucleus"/>
    <property type="evidence" value="ECO:0007669"/>
    <property type="project" value="UniProtKB-SubCell"/>
</dbReference>
<feature type="region of interest" description="Disordered" evidence="4">
    <location>
        <begin position="700"/>
        <end position="816"/>
    </location>
</feature>
<dbReference type="AlphaFoldDB" id="A0AAQ3URL1"/>
<feature type="compositionally biased region" description="Acidic residues" evidence="4">
    <location>
        <begin position="74"/>
        <end position="85"/>
    </location>
</feature>
<dbReference type="InterPro" id="IPR036420">
    <property type="entry name" value="BRCT_dom_sf"/>
</dbReference>
<dbReference type="Pfam" id="PF16589">
    <property type="entry name" value="BRCT_2"/>
    <property type="match status" value="1"/>
</dbReference>
<evidence type="ECO:0000256" key="2">
    <source>
        <dbReference type="ARBA" id="ARBA00022763"/>
    </source>
</evidence>
<reference evidence="6 7" key="1">
    <citation type="submission" date="2024-02" db="EMBL/GenBank/DDBJ databases">
        <title>High-quality chromosome-scale genome assembly of Pensacola bahiagrass (Paspalum notatum Flugge var. saurae).</title>
        <authorList>
            <person name="Vega J.M."/>
            <person name="Podio M."/>
            <person name="Orjuela J."/>
            <person name="Siena L.A."/>
            <person name="Pessino S.C."/>
            <person name="Combes M.C."/>
            <person name="Mariac C."/>
            <person name="Albertini E."/>
            <person name="Pupilli F."/>
            <person name="Ortiz J.P.A."/>
            <person name="Leblanc O."/>
        </authorList>
    </citation>
    <scope>NUCLEOTIDE SEQUENCE [LARGE SCALE GENOMIC DNA]</scope>
    <source>
        <strain evidence="6">R1</strain>
        <tissue evidence="6">Leaf</tissue>
    </source>
</reference>
<dbReference type="InterPro" id="IPR001357">
    <property type="entry name" value="BRCT_dom"/>
</dbReference>
<protein>
    <recommendedName>
        <fullName evidence="5">BRCT domain-containing protein</fullName>
    </recommendedName>
</protein>
<feature type="region of interest" description="Disordered" evidence="4">
    <location>
        <begin position="1"/>
        <end position="104"/>
    </location>
</feature>
<feature type="compositionally biased region" description="Basic and acidic residues" evidence="4">
    <location>
        <begin position="206"/>
        <end position="222"/>
    </location>
</feature>
<dbReference type="SMART" id="SM00292">
    <property type="entry name" value="BRCT"/>
    <property type="match status" value="1"/>
</dbReference>
<feature type="region of interest" description="Disordered" evidence="4">
    <location>
        <begin position="865"/>
        <end position="908"/>
    </location>
</feature>
<feature type="compositionally biased region" description="Polar residues" evidence="4">
    <location>
        <begin position="740"/>
        <end position="766"/>
    </location>
</feature>
<dbReference type="Proteomes" id="UP001341281">
    <property type="component" value="Chromosome 10"/>
</dbReference>
<evidence type="ECO:0000256" key="4">
    <source>
        <dbReference type="SAM" id="MobiDB-lite"/>
    </source>
</evidence>
<sequence length="1196" mass="130529">MGGEACNGAETPPLGSPASDGETTQSEADDGALYEESQPPEDAETQLVDEVEVEVEDEELGVAAGWMETQLVESGEEDGGDDDGDQVGTQLEVENGDGGGDGEQVETQLEVENRDGGDYDTGMEDGGGDWTATQLDEGCEADVANDAVGDMVDTQLVEECEDEDGVYGDDEQDVAEWVKIQLVEDSDEEISEDGTAVPSDDESFSGDERDFQSGMDKRDVKLGAEGSIEGLNRGAEKHGDDNNLVDSDASTDEECDTGSGHHQMKLPSVRVASVRTCGISEARDTRSVNGMQQGKQKASSSAIRPLPKVVDESTLCSTSFGIDNDSRGYVQNHDNDGTKSRDRCSTAKKLFADTTAGESKNKCLSGLSYVGSQEPGDLSQANAFDVVDRLISINGGLSSQETTPNKLEIAKPHASNKRGTLMLAEKIGFGRSSNGKAEIYEWVDSLEDAGGGEFFSKNKDILLQKPAARGKPKSHSTRAKKSSTKKLWGENKIGESKIKINSKPPGMAGRFETLPLSDSRLLKSDVMSKRASGNRTKKNLLKDLDDVSIAKSLEEQENANVALHDVGPDTQMAVEAMEALVQCSPVKTQSKNGSPQRTTNIQEGVTTRSKRKKLSEFNTKPQKERIGCLNMQGNSEHIVTTKQKQTKSVPGKSKVSKKFIDENKYHGTPVAHRTRHCGNNGPSEFAELCSGKKSTGNGYESTFGEVQNNQITDNPENPLVSERTTKSGSSCFEKERTEHTCANNDQNLWQSRDGSTQHTSSDNVQNLEACRVEPTTDAACRDPPSHPKRRRTPTKMVQSKATIATNHEIPSEVARPSKKRRIFVRSISDLLKYAKREPPNGRSGSLLSNIIEKSLAASPILNSSVRDNKKTSSDLSSSAQRLKESSHVEDTSKSPKINAQVTSSALKTPSKVVNELSPTFSPANPSKGSSRSLSKSSVARELLKLDPEALSNQQRKDSRRRKDMATVSILLSHHLDDDVIKRQKKIMARLGVCEAFSMADATHFVADSFYRTKNMLEAITFGKPVVTSIWLENCGQAGCFIDERKYILRDAKKEKELGFSMPISLASSCKHPLLLGKRVLVTSNVKPSQAVVTSLVKASSGQPLERVGRSIMKGKEVPDDLLVISCEEDYQTCAPLLERGASIFNVELLLNGIVIQKLEYERHRLFTDRVKQTRTSRWLKDTDQDRFVPVPKCPRR</sequence>
<evidence type="ECO:0000313" key="7">
    <source>
        <dbReference type="Proteomes" id="UP001341281"/>
    </source>
</evidence>
<evidence type="ECO:0000313" key="6">
    <source>
        <dbReference type="EMBL" id="WVZ96259.1"/>
    </source>
</evidence>
<feature type="domain" description="BRCT" evidence="5">
    <location>
        <begin position="1000"/>
        <end position="1048"/>
    </location>
</feature>
<dbReference type="GO" id="GO:0006974">
    <property type="term" value="P:DNA damage response"/>
    <property type="evidence" value="ECO:0007669"/>
    <property type="project" value="UniProtKB-KW"/>
</dbReference>
<feature type="compositionally biased region" description="Polar residues" evidence="4">
    <location>
        <begin position="586"/>
        <end position="607"/>
    </location>
</feature>
<accession>A0AAQ3URL1</accession>
<keyword evidence="7" id="KW-1185">Reference proteome</keyword>
<dbReference type="PANTHER" id="PTHR23196">
    <property type="entry name" value="PAX TRANSCRIPTION ACTIVATION DOMAIN INTERACTING PROTEIN"/>
    <property type="match status" value="1"/>
</dbReference>
<organism evidence="6 7">
    <name type="scientific">Paspalum notatum var. saurae</name>
    <dbReference type="NCBI Taxonomy" id="547442"/>
    <lineage>
        <taxon>Eukaryota</taxon>
        <taxon>Viridiplantae</taxon>
        <taxon>Streptophyta</taxon>
        <taxon>Embryophyta</taxon>
        <taxon>Tracheophyta</taxon>
        <taxon>Spermatophyta</taxon>
        <taxon>Magnoliopsida</taxon>
        <taxon>Liliopsida</taxon>
        <taxon>Poales</taxon>
        <taxon>Poaceae</taxon>
        <taxon>PACMAD clade</taxon>
        <taxon>Panicoideae</taxon>
        <taxon>Andropogonodae</taxon>
        <taxon>Paspaleae</taxon>
        <taxon>Paspalinae</taxon>
        <taxon>Paspalum</taxon>
    </lineage>
</organism>
<dbReference type="Pfam" id="PF16770">
    <property type="entry name" value="RTT107_BRCT_5"/>
    <property type="match status" value="1"/>
</dbReference>
<feature type="compositionally biased region" description="Basic and acidic residues" evidence="4">
    <location>
        <begin position="881"/>
        <end position="893"/>
    </location>
</feature>
<name>A0AAQ3URL1_PASNO</name>
<dbReference type="PROSITE" id="PS50172">
    <property type="entry name" value="BRCT"/>
    <property type="match status" value="1"/>
</dbReference>
<dbReference type="CDD" id="cd17744">
    <property type="entry name" value="BRCT_MDC1_rpt1"/>
    <property type="match status" value="1"/>
</dbReference>
<proteinExistence type="predicted"/>
<comment type="subcellular location">
    <subcellularLocation>
        <location evidence="1">Nucleus</location>
    </subcellularLocation>
</comment>
<keyword evidence="2" id="KW-0227">DNA damage</keyword>
<feature type="compositionally biased region" description="Polar residues" evidence="4">
    <location>
        <begin position="795"/>
        <end position="805"/>
    </location>
</feature>
<feature type="region of interest" description="Disordered" evidence="4">
    <location>
        <begin position="944"/>
        <end position="963"/>
    </location>
</feature>
<feature type="region of interest" description="Disordered" evidence="4">
    <location>
        <begin position="915"/>
        <end position="934"/>
    </location>
</feature>
<dbReference type="SUPFAM" id="SSF52113">
    <property type="entry name" value="BRCT domain"/>
    <property type="match status" value="1"/>
</dbReference>
<evidence type="ECO:0000256" key="1">
    <source>
        <dbReference type="ARBA" id="ARBA00004123"/>
    </source>
</evidence>
<feature type="region of interest" description="Disordered" evidence="4">
    <location>
        <begin position="184"/>
        <end position="263"/>
    </location>
</feature>
<keyword evidence="3" id="KW-0539">Nucleus</keyword>
<dbReference type="Gene3D" id="3.40.50.10190">
    <property type="entry name" value="BRCT domain"/>
    <property type="match status" value="2"/>
</dbReference>
<dbReference type="InterPro" id="IPR051579">
    <property type="entry name" value="DDR_Transcriptional_Reg"/>
</dbReference>
<feature type="region of interest" description="Disordered" evidence="4">
    <location>
        <begin position="586"/>
        <end position="618"/>
    </location>
</feature>